<dbReference type="PRINTS" id="PR00081">
    <property type="entry name" value="GDHRDH"/>
</dbReference>
<gene>
    <name evidence="2" type="ORF">MM415A01870_0001</name>
</gene>
<dbReference type="GO" id="GO:0016616">
    <property type="term" value="F:oxidoreductase activity, acting on the CH-OH group of donors, NAD or NADP as acceptor"/>
    <property type="evidence" value="ECO:0007669"/>
    <property type="project" value="TreeGrafter"/>
</dbReference>
<protein>
    <submittedName>
        <fullName evidence="2">Putative SDR family NAD(P)-dependent oxidoreductase</fullName>
    </submittedName>
</protein>
<name>A0A6M3K000_9ZZZZ</name>
<dbReference type="PRINTS" id="PR00080">
    <property type="entry name" value="SDRFAMILY"/>
</dbReference>
<dbReference type="PROSITE" id="PS00061">
    <property type="entry name" value="ADH_SHORT"/>
    <property type="match status" value="1"/>
</dbReference>
<dbReference type="PANTHER" id="PTHR42760">
    <property type="entry name" value="SHORT-CHAIN DEHYDROGENASES/REDUCTASES FAMILY MEMBER"/>
    <property type="match status" value="1"/>
</dbReference>
<dbReference type="PANTHER" id="PTHR42760:SF40">
    <property type="entry name" value="3-OXOACYL-[ACYL-CARRIER-PROTEIN] REDUCTASE, CHLOROPLASTIC"/>
    <property type="match status" value="1"/>
</dbReference>
<proteinExistence type="inferred from homology"/>
<accession>A0A6M3K000</accession>
<dbReference type="InterPro" id="IPR002347">
    <property type="entry name" value="SDR_fam"/>
</dbReference>
<sequence>MQMFSLRDKVAIVTGSKGGIGSAIAKGFEHEGATVYGMDVKSGKDINNSALMAGCIRGICKVYDKIDILVNCAGITLPNWTDNNDLYPEDAWAKTIETNLTAPWRLCQLVFPYMKKHGGSIINVTSVTAEQGFSNNPAYGASKGGLKMVTKCLAMDWAKYGIRANNLGFSYIRSSMNDTSFNNLEMRKNRTYRQMIERYGKPEEVVGLAVYLASDESSFVTGQDFYIDGGFLSKGI</sequence>
<dbReference type="EMBL" id="MT142140">
    <property type="protein sequence ID" value="QJA75088.1"/>
    <property type="molecule type" value="Genomic_DNA"/>
</dbReference>
<dbReference type="AlphaFoldDB" id="A0A6M3K000"/>
<evidence type="ECO:0000313" key="2">
    <source>
        <dbReference type="EMBL" id="QJA75088.1"/>
    </source>
</evidence>
<evidence type="ECO:0000256" key="1">
    <source>
        <dbReference type="ARBA" id="ARBA00006484"/>
    </source>
</evidence>
<dbReference type="InterPro" id="IPR020904">
    <property type="entry name" value="Sc_DH/Rdtase_CS"/>
</dbReference>
<comment type="similarity">
    <text evidence="1">Belongs to the short-chain dehydrogenases/reductases (SDR) family.</text>
</comment>
<reference evidence="2" key="1">
    <citation type="submission" date="2020-03" db="EMBL/GenBank/DDBJ databases">
        <title>The deep terrestrial virosphere.</title>
        <authorList>
            <person name="Holmfeldt K."/>
            <person name="Nilsson E."/>
            <person name="Simone D."/>
            <person name="Lopez-Fernandez M."/>
            <person name="Wu X."/>
            <person name="de Brujin I."/>
            <person name="Lundin D."/>
            <person name="Andersson A."/>
            <person name="Bertilsson S."/>
            <person name="Dopson M."/>
        </authorList>
    </citation>
    <scope>NUCLEOTIDE SEQUENCE</scope>
    <source>
        <strain evidence="2">MM415A01870</strain>
    </source>
</reference>
<dbReference type="SUPFAM" id="SSF51735">
    <property type="entry name" value="NAD(P)-binding Rossmann-fold domains"/>
    <property type="match status" value="1"/>
</dbReference>
<dbReference type="GO" id="GO:0030497">
    <property type="term" value="P:fatty acid elongation"/>
    <property type="evidence" value="ECO:0007669"/>
    <property type="project" value="TreeGrafter"/>
</dbReference>
<dbReference type="Gene3D" id="3.40.50.720">
    <property type="entry name" value="NAD(P)-binding Rossmann-like Domain"/>
    <property type="match status" value="1"/>
</dbReference>
<organism evidence="2">
    <name type="scientific">viral metagenome</name>
    <dbReference type="NCBI Taxonomy" id="1070528"/>
    <lineage>
        <taxon>unclassified sequences</taxon>
        <taxon>metagenomes</taxon>
        <taxon>organismal metagenomes</taxon>
    </lineage>
</organism>
<dbReference type="FunFam" id="3.40.50.720:FF:000084">
    <property type="entry name" value="Short-chain dehydrogenase reductase"/>
    <property type="match status" value="1"/>
</dbReference>
<dbReference type="Pfam" id="PF13561">
    <property type="entry name" value="adh_short_C2"/>
    <property type="match status" value="1"/>
</dbReference>
<dbReference type="InterPro" id="IPR036291">
    <property type="entry name" value="NAD(P)-bd_dom_sf"/>
</dbReference>